<sequence length="84" mass="9350">VFSAHSCSAANSGQLERDAGDESDASQSAFLHSEFSSQMFRLVPDAEMMFTMIFVLKNEVLIFRLIQLHLQEMSSNDCNVNAFG</sequence>
<evidence type="ECO:0000256" key="1">
    <source>
        <dbReference type="SAM" id="MobiDB-lite"/>
    </source>
</evidence>
<organism evidence="2 3">
    <name type="scientific">Solea senegalensis</name>
    <name type="common">Senegalese sole</name>
    <dbReference type="NCBI Taxonomy" id="28829"/>
    <lineage>
        <taxon>Eukaryota</taxon>
        <taxon>Metazoa</taxon>
        <taxon>Chordata</taxon>
        <taxon>Craniata</taxon>
        <taxon>Vertebrata</taxon>
        <taxon>Euteleostomi</taxon>
        <taxon>Actinopterygii</taxon>
        <taxon>Neopterygii</taxon>
        <taxon>Teleostei</taxon>
        <taxon>Neoteleostei</taxon>
        <taxon>Acanthomorphata</taxon>
        <taxon>Carangaria</taxon>
        <taxon>Pleuronectiformes</taxon>
        <taxon>Pleuronectoidei</taxon>
        <taxon>Soleidae</taxon>
        <taxon>Solea</taxon>
    </lineage>
</organism>
<dbReference type="AlphaFoldDB" id="A0AAV6RJV4"/>
<protein>
    <submittedName>
        <fullName evidence="2">Uncharacterized protein</fullName>
    </submittedName>
</protein>
<evidence type="ECO:0000313" key="3">
    <source>
        <dbReference type="Proteomes" id="UP000693946"/>
    </source>
</evidence>
<name>A0AAV6RJV4_SOLSE</name>
<feature type="non-terminal residue" evidence="2">
    <location>
        <position position="1"/>
    </location>
</feature>
<gene>
    <name evidence="2" type="ORF">JOB18_030702</name>
</gene>
<feature type="region of interest" description="Disordered" evidence="1">
    <location>
        <begin position="1"/>
        <end position="25"/>
    </location>
</feature>
<accession>A0AAV6RJV4</accession>
<feature type="non-terminal residue" evidence="2">
    <location>
        <position position="84"/>
    </location>
</feature>
<dbReference type="Proteomes" id="UP000693946">
    <property type="component" value="Linkage Group LG19"/>
</dbReference>
<feature type="compositionally biased region" description="Polar residues" evidence="1">
    <location>
        <begin position="1"/>
        <end position="14"/>
    </location>
</feature>
<reference evidence="2 3" key="1">
    <citation type="journal article" date="2021" name="Sci. Rep.">
        <title>Chromosome anchoring in Senegalese sole (Solea senegalensis) reveals sex-associated markers and genome rearrangements in flatfish.</title>
        <authorList>
            <person name="Guerrero-Cozar I."/>
            <person name="Gomez-Garrido J."/>
            <person name="Berbel C."/>
            <person name="Martinez-Blanch J.F."/>
            <person name="Alioto T."/>
            <person name="Claros M.G."/>
            <person name="Gagnaire P.A."/>
            <person name="Manchado M."/>
        </authorList>
    </citation>
    <scope>NUCLEOTIDE SEQUENCE [LARGE SCALE GENOMIC DNA]</scope>
    <source>
        <strain evidence="2">Sse05_10M</strain>
    </source>
</reference>
<proteinExistence type="predicted"/>
<keyword evidence="3" id="KW-1185">Reference proteome</keyword>
<evidence type="ECO:0000313" key="2">
    <source>
        <dbReference type="EMBL" id="KAG7505405.1"/>
    </source>
</evidence>
<dbReference type="EMBL" id="JAGKHQ010000011">
    <property type="protein sequence ID" value="KAG7505405.1"/>
    <property type="molecule type" value="Genomic_DNA"/>
</dbReference>
<comment type="caution">
    <text evidence="2">The sequence shown here is derived from an EMBL/GenBank/DDBJ whole genome shotgun (WGS) entry which is preliminary data.</text>
</comment>